<keyword evidence="4" id="KW-1185">Reference proteome</keyword>
<feature type="domain" description="DUF7950" evidence="2">
    <location>
        <begin position="222"/>
        <end position="364"/>
    </location>
</feature>
<dbReference type="KEGG" id="atr:18446993"/>
<dbReference type="GO" id="GO:0048838">
    <property type="term" value="P:release of seed from dormancy"/>
    <property type="evidence" value="ECO:0007669"/>
    <property type="project" value="EnsemblPlants"/>
</dbReference>
<evidence type="ECO:0000313" key="4">
    <source>
        <dbReference type="Proteomes" id="UP000017836"/>
    </source>
</evidence>
<evidence type="ECO:0000256" key="1">
    <source>
        <dbReference type="SAM" id="MobiDB-lite"/>
    </source>
</evidence>
<feature type="compositionally biased region" description="Basic residues" evidence="1">
    <location>
        <begin position="71"/>
        <end position="83"/>
    </location>
</feature>
<dbReference type="GO" id="GO:0005829">
    <property type="term" value="C:cytosol"/>
    <property type="evidence" value="ECO:0007669"/>
    <property type="project" value="EnsemblPlants"/>
</dbReference>
<reference evidence="4" key="1">
    <citation type="journal article" date="2013" name="Science">
        <title>The Amborella genome and the evolution of flowering plants.</title>
        <authorList>
            <consortium name="Amborella Genome Project"/>
        </authorList>
    </citation>
    <scope>NUCLEOTIDE SEQUENCE [LARGE SCALE GENOMIC DNA]</scope>
</reference>
<dbReference type="HOGENOM" id="CLU_051758_0_0_1"/>
<dbReference type="GO" id="GO:0005634">
    <property type="term" value="C:nucleus"/>
    <property type="evidence" value="ECO:0007669"/>
    <property type="project" value="EnsemblPlants"/>
</dbReference>
<feature type="region of interest" description="Disordered" evidence="1">
    <location>
        <begin position="66"/>
        <end position="86"/>
    </location>
</feature>
<dbReference type="OMA" id="RIEWGSE"/>
<dbReference type="STRING" id="13333.U5D832"/>
<dbReference type="Proteomes" id="UP000017836">
    <property type="component" value="Unassembled WGS sequence"/>
</dbReference>
<dbReference type="OrthoDB" id="1922150at2759"/>
<evidence type="ECO:0000313" key="3">
    <source>
        <dbReference type="EMBL" id="ERN18624.1"/>
    </source>
</evidence>
<accession>U5D832</accession>
<dbReference type="InterPro" id="IPR057710">
    <property type="entry name" value="DUF7950"/>
</dbReference>
<dbReference type="PANTHER" id="PTHR33595">
    <property type="entry name" value="VON WILLEBRAND FACTOR A DOMAIN PROTEIN"/>
    <property type="match status" value="1"/>
</dbReference>
<dbReference type="Pfam" id="PF25821">
    <property type="entry name" value="DUF7950"/>
    <property type="match status" value="1"/>
</dbReference>
<name>U5D832_AMBTC</name>
<protein>
    <recommendedName>
        <fullName evidence="2">DUF7950 domain-containing protein</fullName>
    </recommendedName>
</protein>
<dbReference type="GO" id="GO:0001046">
    <property type="term" value="F:core promoter sequence-specific DNA binding"/>
    <property type="evidence" value="ECO:0007669"/>
    <property type="project" value="EnsemblPlants"/>
</dbReference>
<dbReference type="PANTHER" id="PTHR33595:SF3">
    <property type="entry name" value="PAS DOMAIN-CONTAINING PROTEIN"/>
    <property type="match status" value="1"/>
</dbReference>
<sequence>MGLRPENTAAIVNPLNMFTPSKTEQIMSRYRPIAPKPQFQQSPSPNFDCTAPLSENPLTAALSTTLPASHPKTRPARVRKRRNGAQACGARKKAKTNMWFFNTPLPEPISPFSHQNILLGLPFQGLTRGFPLYTFPATVSQGDLENSSRVSTDLVTLPLLPFPSTSVVSQSIPEEAMNYDQRMPEGKLVMEKLQAPITCKLPTTSSVPFSGVITPQPVRPVGSSISVECISDCNHFSSSLSMSKKSVEVEEELELEALPGVISDANNKVRLANSAYKKMVGQPECSWLESTLSSQRKKPEEPTRINGEVMLILEDSLVPISSNAFTCRVKIEWANKGQRTLVKAPGRVIRLSCDSKDYVFAWRFLTGDAACDSKYVKPRTISV</sequence>
<evidence type="ECO:0000259" key="2">
    <source>
        <dbReference type="Pfam" id="PF25821"/>
    </source>
</evidence>
<dbReference type="AlphaFoldDB" id="U5D832"/>
<proteinExistence type="predicted"/>
<organism evidence="3 4">
    <name type="scientific">Amborella trichopoda</name>
    <dbReference type="NCBI Taxonomy" id="13333"/>
    <lineage>
        <taxon>Eukaryota</taxon>
        <taxon>Viridiplantae</taxon>
        <taxon>Streptophyta</taxon>
        <taxon>Embryophyta</taxon>
        <taxon>Tracheophyta</taxon>
        <taxon>Spermatophyta</taxon>
        <taxon>Magnoliopsida</taxon>
        <taxon>Amborellales</taxon>
        <taxon>Amborellaceae</taxon>
        <taxon>Amborella</taxon>
    </lineage>
</organism>
<dbReference type="Gramene" id="ERN18624">
    <property type="protein sequence ID" value="ERN18624"/>
    <property type="gene ID" value="AMTR_s00065p00165110"/>
</dbReference>
<gene>
    <name evidence="3" type="ORF">AMTR_s00065p00165110</name>
</gene>
<dbReference type="eggNOG" id="KOG2048">
    <property type="taxonomic scope" value="Eukaryota"/>
</dbReference>
<dbReference type="EMBL" id="KI392088">
    <property type="protein sequence ID" value="ERN18624.1"/>
    <property type="molecule type" value="Genomic_DNA"/>
</dbReference>